<dbReference type="GO" id="GO:0016020">
    <property type="term" value="C:membrane"/>
    <property type="evidence" value="ECO:0007669"/>
    <property type="project" value="UniProtKB-SubCell"/>
</dbReference>
<feature type="transmembrane region" description="Helical" evidence="5">
    <location>
        <begin position="129"/>
        <end position="149"/>
    </location>
</feature>
<dbReference type="Gene3D" id="1.20.1070.10">
    <property type="entry name" value="Rhodopsin 7-helix transmembrane proteins"/>
    <property type="match status" value="1"/>
</dbReference>
<organism evidence="7 8">
    <name type="scientific">Elaeophora elaphi</name>
    <dbReference type="NCBI Taxonomy" id="1147741"/>
    <lineage>
        <taxon>Eukaryota</taxon>
        <taxon>Metazoa</taxon>
        <taxon>Ecdysozoa</taxon>
        <taxon>Nematoda</taxon>
        <taxon>Chromadorea</taxon>
        <taxon>Rhabditida</taxon>
        <taxon>Spirurina</taxon>
        <taxon>Spiruromorpha</taxon>
        <taxon>Filarioidea</taxon>
        <taxon>Onchocercidae</taxon>
        <taxon>Elaeophora</taxon>
    </lineage>
</organism>
<feature type="domain" description="G-protein coupled receptors family 1 profile" evidence="6">
    <location>
        <begin position="26"/>
        <end position="244"/>
    </location>
</feature>
<reference evidence="8" key="1">
    <citation type="submission" date="2017-02" db="UniProtKB">
        <authorList>
            <consortium name="WormBaseParasite"/>
        </authorList>
    </citation>
    <scope>IDENTIFICATION</scope>
</reference>
<name>A0A0R3RFZ3_9BILA</name>
<dbReference type="InterPro" id="IPR017452">
    <property type="entry name" value="GPCR_Rhodpsn_7TM"/>
</dbReference>
<dbReference type="PANTHER" id="PTHR23017">
    <property type="entry name" value="SERPENTINE RECEPTOR, CLASS X"/>
    <property type="match status" value="1"/>
</dbReference>
<dbReference type="Pfam" id="PF10328">
    <property type="entry name" value="7TM_GPCR_Srx"/>
    <property type="match status" value="1"/>
</dbReference>
<feature type="transmembrane region" description="Helical" evidence="5">
    <location>
        <begin position="83"/>
        <end position="108"/>
    </location>
</feature>
<evidence type="ECO:0000313" key="7">
    <source>
        <dbReference type="Proteomes" id="UP000050640"/>
    </source>
</evidence>
<keyword evidence="7" id="KW-1185">Reference proteome</keyword>
<dbReference type="InterPro" id="IPR019430">
    <property type="entry name" value="7TM_GPCR_serpentine_rcpt_Srx"/>
</dbReference>
<keyword evidence="2 5" id="KW-0812">Transmembrane</keyword>
<evidence type="ECO:0000259" key="6">
    <source>
        <dbReference type="PROSITE" id="PS50262"/>
    </source>
</evidence>
<keyword evidence="4 5" id="KW-0472">Membrane</keyword>
<dbReference type="AlphaFoldDB" id="A0A0R3RFZ3"/>
<keyword evidence="3 5" id="KW-1133">Transmembrane helix</keyword>
<evidence type="ECO:0000256" key="1">
    <source>
        <dbReference type="ARBA" id="ARBA00004370"/>
    </source>
</evidence>
<dbReference type="CDD" id="cd00637">
    <property type="entry name" value="7tm_classA_rhodopsin-like"/>
    <property type="match status" value="1"/>
</dbReference>
<evidence type="ECO:0000256" key="5">
    <source>
        <dbReference type="SAM" id="Phobius"/>
    </source>
</evidence>
<dbReference type="Proteomes" id="UP000050640">
    <property type="component" value="Unplaced"/>
</dbReference>
<dbReference type="SUPFAM" id="SSF81321">
    <property type="entry name" value="Family A G protein-coupled receptor-like"/>
    <property type="match status" value="1"/>
</dbReference>
<evidence type="ECO:0000256" key="3">
    <source>
        <dbReference type="ARBA" id="ARBA00022989"/>
    </source>
</evidence>
<feature type="transmembrane region" description="Helical" evidence="5">
    <location>
        <begin position="12"/>
        <end position="34"/>
    </location>
</feature>
<evidence type="ECO:0000256" key="2">
    <source>
        <dbReference type="ARBA" id="ARBA00022692"/>
    </source>
</evidence>
<comment type="subcellular location">
    <subcellularLocation>
        <location evidence="1">Membrane</location>
    </subcellularLocation>
</comment>
<dbReference type="PROSITE" id="PS50262">
    <property type="entry name" value="G_PROTEIN_RECEP_F1_2"/>
    <property type="match status" value="1"/>
</dbReference>
<feature type="transmembrane region" description="Helical" evidence="5">
    <location>
        <begin position="46"/>
        <end position="71"/>
    </location>
</feature>
<dbReference type="WBParaSite" id="EEL_0000030501-mRNA-1">
    <property type="protein sequence ID" value="EEL_0000030501-mRNA-1"/>
    <property type="gene ID" value="EEL_0000030501"/>
</dbReference>
<sequence length="244" mass="27435">MSGNSDFEDNIAMACIAVTSVFGLVSNGVSLYITRKRSCFRNAFGMLCSSFLICNLQAIFVLFTWCIIVLAVKFPVLSSSESFLARVVGVLVNGAYYGSLFIHFFIALNRFCAVAYPIRYRQLWSQSRALIAGIISYTLGTTFCMIHLYKDCSLLFNENSSYRFFYPDSSYSQICSNADAAASVFVVLTMACVDFITLIKIFAYRRATRKNTIISARNAIKERDVLFFKQVTSRIANITKKTNL</sequence>
<evidence type="ECO:0000313" key="8">
    <source>
        <dbReference type="WBParaSite" id="EEL_0000030501-mRNA-1"/>
    </source>
</evidence>
<accession>A0A0R3RFZ3</accession>
<proteinExistence type="predicted"/>
<protein>
    <submittedName>
        <fullName evidence="8">G_PROTEIN_RECEP_F1_2 domain-containing protein</fullName>
    </submittedName>
</protein>
<feature type="transmembrane region" description="Helical" evidence="5">
    <location>
        <begin position="180"/>
        <end position="203"/>
    </location>
</feature>
<dbReference type="PANTHER" id="PTHR23017:SF3">
    <property type="entry name" value="G-PROTEIN COUPLED RECEPTORS FAMILY 1 PROFILE DOMAIN-CONTAINING PROTEIN"/>
    <property type="match status" value="1"/>
</dbReference>
<evidence type="ECO:0000256" key="4">
    <source>
        <dbReference type="ARBA" id="ARBA00023136"/>
    </source>
</evidence>